<accession>A0A4U5M1X8</accession>
<proteinExistence type="predicted"/>
<evidence type="ECO:0000256" key="1">
    <source>
        <dbReference type="SAM" id="MobiDB-lite"/>
    </source>
</evidence>
<protein>
    <submittedName>
        <fullName evidence="2">Uncharacterized protein</fullName>
    </submittedName>
</protein>
<sequence length="74" mass="8020">MVGSRASTSERRSARCSNRSARGPRQVEVGFYSPTGAKDAGSPLHQPGIPFHDKQRRLSETVPQGLIADAKPLF</sequence>
<dbReference type="AlphaFoldDB" id="A0A4U5M1X8"/>
<comment type="caution">
    <text evidence="2">The sequence shown here is derived from an EMBL/GenBank/DDBJ whole genome shotgun (WGS) entry which is preliminary data.</text>
</comment>
<gene>
    <name evidence="2" type="ORF">L596_026630</name>
</gene>
<organism evidence="2 3">
    <name type="scientific">Steinernema carpocapsae</name>
    <name type="common">Entomopathogenic nematode</name>
    <dbReference type="NCBI Taxonomy" id="34508"/>
    <lineage>
        <taxon>Eukaryota</taxon>
        <taxon>Metazoa</taxon>
        <taxon>Ecdysozoa</taxon>
        <taxon>Nematoda</taxon>
        <taxon>Chromadorea</taxon>
        <taxon>Rhabditida</taxon>
        <taxon>Tylenchina</taxon>
        <taxon>Panagrolaimomorpha</taxon>
        <taxon>Strongyloidoidea</taxon>
        <taxon>Steinernematidae</taxon>
        <taxon>Steinernema</taxon>
    </lineage>
</organism>
<evidence type="ECO:0000313" key="2">
    <source>
        <dbReference type="EMBL" id="TKR62709.1"/>
    </source>
</evidence>
<feature type="region of interest" description="Disordered" evidence="1">
    <location>
        <begin position="1"/>
        <end position="74"/>
    </location>
</feature>
<name>A0A4U5M1X8_STECR</name>
<reference evidence="2 3" key="2">
    <citation type="journal article" date="2019" name="G3 (Bethesda)">
        <title>Hybrid Assembly of the Genome of the Entomopathogenic Nematode Steinernema carpocapsae Identifies the X-Chromosome.</title>
        <authorList>
            <person name="Serra L."/>
            <person name="Macchietto M."/>
            <person name="Macias-Munoz A."/>
            <person name="McGill C.J."/>
            <person name="Rodriguez I.M."/>
            <person name="Rodriguez B."/>
            <person name="Murad R."/>
            <person name="Mortazavi A."/>
        </authorList>
    </citation>
    <scope>NUCLEOTIDE SEQUENCE [LARGE SCALE GENOMIC DNA]</scope>
    <source>
        <strain evidence="2 3">ALL</strain>
    </source>
</reference>
<keyword evidence="3" id="KW-1185">Reference proteome</keyword>
<evidence type="ECO:0000313" key="3">
    <source>
        <dbReference type="Proteomes" id="UP000298663"/>
    </source>
</evidence>
<dbReference type="Proteomes" id="UP000298663">
    <property type="component" value="Unassembled WGS sequence"/>
</dbReference>
<dbReference type="EMBL" id="AZBU02000010">
    <property type="protein sequence ID" value="TKR62709.1"/>
    <property type="molecule type" value="Genomic_DNA"/>
</dbReference>
<reference evidence="2 3" key="1">
    <citation type="journal article" date="2015" name="Genome Biol.">
        <title>Comparative genomics of Steinernema reveals deeply conserved gene regulatory networks.</title>
        <authorList>
            <person name="Dillman A.R."/>
            <person name="Macchietto M."/>
            <person name="Porter C.F."/>
            <person name="Rogers A."/>
            <person name="Williams B."/>
            <person name="Antoshechkin I."/>
            <person name="Lee M.M."/>
            <person name="Goodwin Z."/>
            <person name="Lu X."/>
            <person name="Lewis E.E."/>
            <person name="Goodrich-Blair H."/>
            <person name="Stock S.P."/>
            <person name="Adams B.J."/>
            <person name="Sternberg P.W."/>
            <person name="Mortazavi A."/>
        </authorList>
    </citation>
    <scope>NUCLEOTIDE SEQUENCE [LARGE SCALE GENOMIC DNA]</scope>
    <source>
        <strain evidence="2 3">ALL</strain>
    </source>
</reference>